<keyword evidence="3" id="KW-1185">Reference proteome</keyword>
<dbReference type="InterPro" id="IPR004839">
    <property type="entry name" value="Aminotransferase_I/II_large"/>
</dbReference>
<keyword evidence="2" id="KW-0032">Aminotransferase</keyword>
<dbReference type="Pfam" id="PF00155">
    <property type="entry name" value="Aminotran_1_2"/>
    <property type="match status" value="1"/>
</dbReference>
<dbReference type="GO" id="GO:0008483">
    <property type="term" value="F:transaminase activity"/>
    <property type="evidence" value="ECO:0007669"/>
    <property type="project" value="UniProtKB-KW"/>
</dbReference>
<reference evidence="3" key="1">
    <citation type="journal article" date="2019" name="Int. J. Syst. Evol. Microbiol.">
        <title>The Global Catalogue of Microorganisms (GCM) 10K type strain sequencing project: providing services to taxonomists for standard genome sequencing and annotation.</title>
        <authorList>
            <consortium name="The Broad Institute Genomics Platform"/>
            <consortium name="The Broad Institute Genome Sequencing Center for Infectious Disease"/>
            <person name="Wu L."/>
            <person name="Ma J."/>
        </authorList>
    </citation>
    <scope>NUCLEOTIDE SEQUENCE [LARGE SCALE GENOMIC DNA]</scope>
    <source>
        <strain evidence="3">CCM 7941</strain>
    </source>
</reference>
<dbReference type="EMBL" id="JBHRUV010000052">
    <property type="protein sequence ID" value="MFC3266741.1"/>
    <property type="molecule type" value="Genomic_DNA"/>
</dbReference>
<protein>
    <submittedName>
        <fullName evidence="2">PLP-dependent aminotransferase family protein</fullName>
    </submittedName>
</protein>
<dbReference type="InterPro" id="IPR015424">
    <property type="entry name" value="PyrdxlP-dep_Trfase"/>
</dbReference>
<name>A0ABV7LFT5_9HYPH</name>
<organism evidence="2 3">
    <name type="scientific">Camelimonas abortus</name>
    <dbReference type="NCBI Taxonomy" id="1017184"/>
    <lineage>
        <taxon>Bacteria</taxon>
        <taxon>Pseudomonadati</taxon>
        <taxon>Pseudomonadota</taxon>
        <taxon>Alphaproteobacteria</taxon>
        <taxon>Hyphomicrobiales</taxon>
        <taxon>Chelatococcaceae</taxon>
        <taxon>Camelimonas</taxon>
    </lineage>
</organism>
<gene>
    <name evidence="2" type="ORF">ACFOEX_10295</name>
</gene>
<dbReference type="SUPFAM" id="SSF53383">
    <property type="entry name" value="PLP-dependent transferases"/>
    <property type="match status" value="1"/>
</dbReference>
<dbReference type="InterPro" id="IPR051446">
    <property type="entry name" value="HTH_trans_reg/aminotransferase"/>
</dbReference>
<dbReference type="Proteomes" id="UP001595536">
    <property type="component" value="Unassembled WGS sequence"/>
</dbReference>
<dbReference type="PANTHER" id="PTHR46577">
    <property type="entry name" value="HTH-TYPE TRANSCRIPTIONAL REGULATORY PROTEIN GABR"/>
    <property type="match status" value="1"/>
</dbReference>
<dbReference type="PANTHER" id="PTHR46577:SF1">
    <property type="entry name" value="HTH-TYPE TRANSCRIPTIONAL REGULATORY PROTEIN GABR"/>
    <property type="match status" value="1"/>
</dbReference>
<feature type="domain" description="Aminotransferase class I/classII large" evidence="1">
    <location>
        <begin position="33"/>
        <end position="187"/>
    </location>
</feature>
<keyword evidence="2" id="KW-0808">Transferase</keyword>
<sequence length="256" mass="28231">MRPVPVDARGLQTDRLEGERARLAYVTPSHQFPMGPTLALERRQALLRWAARNGAYVIEDDYDSEFRYDGALLPALKAMSPDNVIYLATFSKTLGAGLRIGYMIFPEHLAQAAATAKALLDNGHVWLEQVALARFIQSGGFVRHLRRMRQQYLARRDMLKTQLEQRFGRLPVMGAEAGTHVAVRFPERFGGAYSLCARARSRNIGLYTVQAGGGHEYPGVSYAAGWVLMGYASLTPLQVRVGVARLAQILGAGGAR</sequence>
<proteinExistence type="predicted"/>
<accession>A0ABV7LFT5</accession>
<dbReference type="CDD" id="cd00609">
    <property type="entry name" value="AAT_like"/>
    <property type="match status" value="1"/>
</dbReference>
<comment type="caution">
    <text evidence="2">The sequence shown here is derived from an EMBL/GenBank/DDBJ whole genome shotgun (WGS) entry which is preliminary data.</text>
</comment>
<dbReference type="InterPro" id="IPR015421">
    <property type="entry name" value="PyrdxlP-dep_Trfase_major"/>
</dbReference>
<evidence type="ECO:0000313" key="2">
    <source>
        <dbReference type="EMBL" id="MFC3266741.1"/>
    </source>
</evidence>
<dbReference type="Gene3D" id="3.40.640.10">
    <property type="entry name" value="Type I PLP-dependent aspartate aminotransferase-like (Major domain)"/>
    <property type="match status" value="1"/>
</dbReference>
<evidence type="ECO:0000313" key="3">
    <source>
        <dbReference type="Proteomes" id="UP001595536"/>
    </source>
</evidence>
<evidence type="ECO:0000259" key="1">
    <source>
        <dbReference type="Pfam" id="PF00155"/>
    </source>
</evidence>
<dbReference type="RefSeq" id="WP_376828964.1">
    <property type="nucleotide sequence ID" value="NZ_JBHLWR010000004.1"/>
</dbReference>